<proteinExistence type="predicted"/>
<protein>
    <recommendedName>
        <fullName evidence="8">Cytochrome b/b6 C-terminal region profile domain-containing protein</fullName>
    </recommendedName>
</protein>
<feature type="transmembrane region" description="Helical" evidence="7">
    <location>
        <begin position="12"/>
        <end position="37"/>
    </location>
</feature>
<keyword evidence="10" id="KW-1185">Reference proteome</keyword>
<evidence type="ECO:0000313" key="9">
    <source>
        <dbReference type="EMBL" id="MCD7466181.1"/>
    </source>
</evidence>
<keyword evidence="2" id="KW-0813">Transport</keyword>
<dbReference type="EMBL" id="JACEIK010001118">
    <property type="protein sequence ID" value="MCD7466181.1"/>
    <property type="molecule type" value="Genomic_DNA"/>
</dbReference>
<dbReference type="InterPro" id="IPR005798">
    <property type="entry name" value="Cyt_b/b6_C"/>
</dbReference>
<evidence type="ECO:0000256" key="4">
    <source>
        <dbReference type="ARBA" id="ARBA00022982"/>
    </source>
</evidence>
<organism evidence="9 10">
    <name type="scientific">Datura stramonium</name>
    <name type="common">Jimsonweed</name>
    <name type="synonym">Common thornapple</name>
    <dbReference type="NCBI Taxonomy" id="4076"/>
    <lineage>
        <taxon>Eukaryota</taxon>
        <taxon>Viridiplantae</taxon>
        <taxon>Streptophyta</taxon>
        <taxon>Embryophyta</taxon>
        <taxon>Tracheophyta</taxon>
        <taxon>Spermatophyta</taxon>
        <taxon>Magnoliopsida</taxon>
        <taxon>eudicotyledons</taxon>
        <taxon>Gunneridae</taxon>
        <taxon>Pentapetalae</taxon>
        <taxon>asterids</taxon>
        <taxon>lamiids</taxon>
        <taxon>Solanales</taxon>
        <taxon>Solanaceae</taxon>
        <taxon>Solanoideae</taxon>
        <taxon>Datureae</taxon>
        <taxon>Datura</taxon>
    </lineage>
</organism>
<evidence type="ECO:0000256" key="7">
    <source>
        <dbReference type="SAM" id="Phobius"/>
    </source>
</evidence>
<keyword evidence="3 7" id="KW-0812">Transmembrane</keyword>
<gene>
    <name evidence="9" type="ORF">HAX54_002625</name>
</gene>
<reference evidence="9 10" key="1">
    <citation type="journal article" date="2021" name="BMC Genomics">
        <title>Datura genome reveals duplications of psychoactive alkaloid biosynthetic genes and high mutation rate following tissue culture.</title>
        <authorList>
            <person name="Rajewski A."/>
            <person name="Carter-House D."/>
            <person name="Stajich J."/>
            <person name="Litt A."/>
        </authorList>
    </citation>
    <scope>NUCLEOTIDE SEQUENCE [LARGE SCALE GENOMIC DNA]</scope>
    <source>
        <strain evidence="9">AR-01</strain>
    </source>
</reference>
<comment type="subcellular location">
    <subcellularLocation>
        <location evidence="1">Membrane</location>
        <topology evidence="1">Multi-pass membrane protein</topology>
    </subcellularLocation>
</comment>
<keyword evidence="4" id="KW-0249">Electron transport</keyword>
<accession>A0ABS8T472</accession>
<keyword evidence="6 7" id="KW-0472">Membrane</keyword>
<dbReference type="Pfam" id="PF00032">
    <property type="entry name" value="Cytochrom_B_C"/>
    <property type="match status" value="1"/>
</dbReference>
<evidence type="ECO:0000256" key="5">
    <source>
        <dbReference type="ARBA" id="ARBA00022989"/>
    </source>
</evidence>
<evidence type="ECO:0000313" key="10">
    <source>
        <dbReference type="Proteomes" id="UP000823775"/>
    </source>
</evidence>
<dbReference type="Gene3D" id="1.20.5.510">
    <property type="entry name" value="Single helix bin"/>
    <property type="match status" value="1"/>
</dbReference>
<sequence length="150" mass="16256">MWMVRVVLSVPRLMAMLLSLLDNCLVLTAGGFLSRFLAIMKPFSEYRGSISIAASPRLMSFEVVILGAIACNVHLAVLEPSMIGEPADPFATPLEIVPEWYFFPGLPNFAVFQSDGLACPFGRGDSNMNSGFGSFKCLLLWEGSVMGLSA</sequence>
<evidence type="ECO:0000256" key="2">
    <source>
        <dbReference type="ARBA" id="ARBA00022448"/>
    </source>
</evidence>
<evidence type="ECO:0000256" key="1">
    <source>
        <dbReference type="ARBA" id="ARBA00004141"/>
    </source>
</evidence>
<evidence type="ECO:0000256" key="3">
    <source>
        <dbReference type="ARBA" id="ARBA00022692"/>
    </source>
</evidence>
<evidence type="ECO:0000256" key="6">
    <source>
        <dbReference type="ARBA" id="ARBA00023136"/>
    </source>
</evidence>
<dbReference type="Proteomes" id="UP000823775">
    <property type="component" value="Unassembled WGS sequence"/>
</dbReference>
<dbReference type="SUPFAM" id="SSF81648">
    <property type="entry name" value="a domain/subunit of cytochrome bc1 complex (Ubiquinol-cytochrome c reductase)"/>
    <property type="match status" value="1"/>
</dbReference>
<name>A0ABS8T472_DATST</name>
<comment type="caution">
    <text evidence="9">The sequence shown here is derived from an EMBL/GenBank/DDBJ whole genome shotgun (WGS) entry which is preliminary data.</text>
</comment>
<feature type="domain" description="Cytochrome b/b6 C-terminal region profile" evidence="8">
    <location>
        <begin position="86"/>
        <end position="104"/>
    </location>
</feature>
<evidence type="ECO:0000259" key="8">
    <source>
        <dbReference type="Pfam" id="PF00032"/>
    </source>
</evidence>
<dbReference type="InterPro" id="IPR036150">
    <property type="entry name" value="Cyt_b/b6_C_sf"/>
</dbReference>
<keyword evidence="5 7" id="KW-1133">Transmembrane helix</keyword>